<evidence type="ECO:0000256" key="6">
    <source>
        <dbReference type="ARBA" id="ARBA00023136"/>
    </source>
</evidence>
<evidence type="ECO:0000313" key="10">
    <source>
        <dbReference type="Proteomes" id="UP000621560"/>
    </source>
</evidence>
<name>A0A927GUE9_9BACL</name>
<evidence type="ECO:0000313" key="9">
    <source>
        <dbReference type="EMBL" id="MBD2848085.1"/>
    </source>
</evidence>
<feature type="transmembrane region" description="Helical" evidence="7">
    <location>
        <begin position="95"/>
        <end position="119"/>
    </location>
</feature>
<accession>A0A927GUE9</accession>
<organism evidence="9 10">
    <name type="scientific">Paenibacillus sabuli</name>
    <dbReference type="NCBI Taxonomy" id="2772509"/>
    <lineage>
        <taxon>Bacteria</taxon>
        <taxon>Bacillati</taxon>
        <taxon>Bacillota</taxon>
        <taxon>Bacilli</taxon>
        <taxon>Bacillales</taxon>
        <taxon>Paenibacillaceae</taxon>
        <taxon>Paenibacillus</taxon>
    </lineage>
</organism>
<dbReference type="InterPro" id="IPR050809">
    <property type="entry name" value="UgpAE/MalFG_permease"/>
</dbReference>
<dbReference type="PANTHER" id="PTHR43227:SF11">
    <property type="entry name" value="BLL4140 PROTEIN"/>
    <property type="match status" value="1"/>
</dbReference>
<comment type="similarity">
    <text evidence="7">Belongs to the binding-protein-dependent transport system permease family.</text>
</comment>
<dbReference type="InterPro" id="IPR035906">
    <property type="entry name" value="MetI-like_sf"/>
</dbReference>
<evidence type="ECO:0000256" key="7">
    <source>
        <dbReference type="RuleBase" id="RU363032"/>
    </source>
</evidence>
<evidence type="ECO:0000256" key="1">
    <source>
        <dbReference type="ARBA" id="ARBA00004651"/>
    </source>
</evidence>
<feature type="transmembrane region" description="Helical" evidence="7">
    <location>
        <begin position="131"/>
        <end position="152"/>
    </location>
</feature>
<dbReference type="GO" id="GO:0055085">
    <property type="term" value="P:transmembrane transport"/>
    <property type="evidence" value="ECO:0007669"/>
    <property type="project" value="InterPro"/>
</dbReference>
<keyword evidence="3" id="KW-1003">Cell membrane</keyword>
<dbReference type="RefSeq" id="WP_190921211.1">
    <property type="nucleotide sequence ID" value="NZ_JACXIZ010000053.1"/>
</dbReference>
<evidence type="ECO:0000256" key="3">
    <source>
        <dbReference type="ARBA" id="ARBA00022475"/>
    </source>
</evidence>
<dbReference type="SUPFAM" id="SSF161098">
    <property type="entry name" value="MetI-like"/>
    <property type="match status" value="1"/>
</dbReference>
<comment type="caution">
    <text evidence="9">The sequence shown here is derived from an EMBL/GenBank/DDBJ whole genome shotgun (WGS) entry which is preliminary data.</text>
</comment>
<evidence type="ECO:0000256" key="4">
    <source>
        <dbReference type="ARBA" id="ARBA00022692"/>
    </source>
</evidence>
<keyword evidence="6 7" id="KW-0472">Membrane</keyword>
<dbReference type="Gene3D" id="1.10.3720.10">
    <property type="entry name" value="MetI-like"/>
    <property type="match status" value="1"/>
</dbReference>
<feature type="transmembrane region" description="Helical" evidence="7">
    <location>
        <begin position="290"/>
        <end position="310"/>
    </location>
</feature>
<reference evidence="9" key="1">
    <citation type="submission" date="2020-09" db="EMBL/GenBank/DDBJ databases">
        <title>A novel bacterium of genus Paenibacillus, isolated from South China Sea.</title>
        <authorList>
            <person name="Huang H."/>
            <person name="Mo K."/>
            <person name="Hu Y."/>
        </authorList>
    </citation>
    <scope>NUCLEOTIDE SEQUENCE</scope>
    <source>
        <strain evidence="9">IB182496</strain>
    </source>
</reference>
<dbReference type="PANTHER" id="PTHR43227">
    <property type="entry name" value="BLL4140 PROTEIN"/>
    <property type="match status" value="1"/>
</dbReference>
<evidence type="ECO:0000256" key="5">
    <source>
        <dbReference type="ARBA" id="ARBA00022989"/>
    </source>
</evidence>
<gene>
    <name evidence="9" type="ORF">IDH44_23050</name>
</gene>
<sequence>MKRRREASENAAGGSDAIRLRRKRRFRQNVPWLIMFLPVVAFFLIFKYAPMVGLVIAFKQYTFFDGVWGSEWVGLDNFRLLFLDPAAYRTIRNTLLLSVLGITITFPFPIMLAILFNEVRQMLFKRTVQTLLYLPHFLSWVVVGGLVVTLFSEDGGVLNHLLERFTGDTYPFLYKEGSWIAIFVGSGIWKSAGFGAIIYLAALTTIDPSLYEAAAMDGASKWRKIWHITLPGIRPTIVLMMILSVGNVLEVGFDQIYNLQNAVVSNVSEVISTYIFRVGLQGAQFSLTTAMGLFESLVGLVLVLAMNAVARRFKQGLW</sequence>
<protein>
    <submittedName>
        <fullName evidence="9">Sugar ABC transporter permease</fullName>
    </submittedName>
</protein>
<feature type="transmembrane region" description="Helical" evidence="7">
    <location>
        <begin position="29"/>
        <end position="49"/>
    </location>
</feature>
<keyword evidence="10" id="KW-1185">Reference proteome</keyword>
<comment type="subcellular location">
    <subcellularLocation>
        <location evidence="1 7">Cell membrane</location>
        <topology evidence="1 7">Multi-pass membrane protein</topology>
    </subcellularLocation>
</comment>
<dbReference type="InterPro" id="IPR000515">
    <property type="entry name" value="MetI-like"/>
</dbReference>
<dbReference type="EMBL" id="JACXIZ010000053">
    <property type="protein sequence ID" value="MBD2848085.1"/>
    <property type="molecule type" value="Genomic_DNA"/>
</dbReference>
<dbReference type="PROSITE" id="PS50928">
    <property type="entry name" value="ABC_TM1"/>
    <property type="match status" value="1"/>
</dbReference>
<feature type="transmembrane region" description="Helical" evidence="7">
    <location>
        <begin position="179"/>
        <end position="204"/>
    </location>
</feature>
<keyword evidence="4 7" id="KW-0812">Transmembrane</keyword>
<dbReference type="Pfam" id="PF00528">
    <property type="entry name" value="BPD_transp_1"/>
    <property type="match status" value="1"/>
</dbReference>
<keyword evidence="2 7" id="KW-0813">Transport</keyword>
<dbReference type="GO" id="GO:0005886">
    <property type="term" value="C:plasma membrane"/>
    <property type="evidence" value="ECO:0007669"/>
    <property type="project" value="UniProtKB-SubCell"/>
</dbReference>
<proteinExistence type="inferred from homology"/>
<keyword evidence="5 7" id="KW-1133">Transmembrane helix</keyword>
<dbReference type="Proteomes" id="UP000621560">
    <property type="component" value="Unassembled WGS sequence"/>
</dbReference>
<evidence type="ECO:0000259" key="8">
    <source>
        <dbReference type="PROSITE" id="PS50928"/>
    </source>
</evidence>
<dbReference type="AlphaFoldDB" id="A0A927GUE9"/>
<feature type="domain" description="ABC transmembrane type-1" evidence="8">
    <location>
        <begin position="91"/>
        <end position="306"/>
    </location>
</feature>
<dbReference type="CDD" id="cd06261">
    <property type="entry name" value="TM_PBP2"/>
    <property type="match status" value="1"/>
</dbReference>
<feature type="transmembrane region" description="Helical" evidence="7">
    <location>
        <begin position="225"/>
        <end position="249"/>
    </location>
</feature>
<evidence type="ECO:0000256" key="2">
    <source>
        <dbReference type="ARBA" id="ARBA00022448"/>
    </source>
</evidence>